<feature type="compositionally biased region" description="Polar residues" evidence="1">
    <location>
        <begin position="139"/>
        <end position="162"/>
    </location>
</feature>
<evidence type="ECO:0000256" key="1">
    <source>
        <dbReference type="SAM" id="MobiDB-lite"/>
    </source>
</evidence>
<protein>
    <submittedName>
        <fullName evidence="2">Uncharacterized protein</fullName>
    </submittedName>
</protein>
<keyword evidence="3" id="KW-1185">Reference proteome</keyword>
<evidence type="ECO:0000313" key="3">
    <source>
        <dbReference type="Proteomes" id="UP000313359"/>
    </source>
</evidence>
<feature type="compositionally biased region" description="Basic residues" evidence="1">
    <location>
        <begin position="115"/>
        <end position="125"/>
    </location>
</feature>
<dbReference type="AlphaFoldDB" id="A0A5C2RLQ1"/>
<feature type="region of interest" description="Disordered" evidence="1">
    <location>
        <begin position="1"/>
        <end position="32"/>
    </location>
</feature>
<gene>
    <name evidence="2" type="ORF">L227DRAFT_40932</name>
</gene>
<organism evidence="2 3">
    <name type="scientific">Lentinus tigrinus ALCF2SS1-6</name>
    <dbReference type="NCBI Taxonomy" id="1328759"/>
    <lineage>
        <taxon>Eukaryota</taxon>
        <taxon>Fungi</taxon>
        <taxon>Dikarya</taxon>
        <taxon>Basidiomycota</taxon>
        <taxon>Agaricomycotina</taxon>
        <taxon>Agaricomycetes</taxon>
        <taxon>Polyporales</taxon>
        <taxon>Polyporaceae</taxon>
        <taxon>Lentinus</taxon>
    </lineage>
</organism>
<dbReference type="Proteomes" id="UP000313359">
    <property type="component" value="Unassembled WGS sequence"/>
</dbReference>
<sequence>MSQQSPSSAGPPQTSSMSSGGLPPGLPNLNPQQMQQLAHMNPQTKAMQIQRIMHAQQQMANSNMQGMGGGMGGGMQGMGMGGMSRMSPAQLHAPAACRQCPRASNQPAITERTRQRIRSSKTRMRRLTDRAADGGPGSAQRTANTMDTRTWAASSTRTNGRP</sequence>
<proteinExistence type="predicted"/>
<reference evidence="2" key="1">
    <citation type="journal article" date="2018" name="Genome Biol. Evol.">
        <title>Genomics and development of Lentinus tigrinus, a white-rot wood-decaying mushroom with dimorphic fruiting bodies.</title>
        <authorList>
            <person name="Wu B."/>
            <person name="Xu Z."/>
            <person name="Knudson A."/>
            <person name="Carlson A."/>
            <person name="Chen N."/>
            <person name="Kovaka S."/>
            <person name="LaButti K."/>
            <person name="Lipzen A."/>
            <person name="Pennachio C."/>
            <person name="Riley R."/>
            <person name="Schakwitz W."/>
            <person name="Umezawa K."/>
            <person name="Ohm R.A."/>
            <person name="Grigoriev I.V."/>
            <person name="Nagy L.G."/>
            <person name="Gibbons J."/>
            <person name="Hibbett D."/>
        </authorList>
    </citation>
    <scope>NUCLEOTIDE SEQUENCE [LARGE SCALE GENOMIC DNA]</scope>
    <source>
        <strain evidence="2">ALCF2SS1-6</strain>
    </source>
</reference>
<dbReference type="EMBL" id="ML122357">
    <property type="protein sequence ID" value="RPD52493.1"/>
    <property type="molecule type" value="Genomic_DNA"/>
</dbReference>
<feature type="compositionally biased region" description="Gly residues" evidence="1">
    <location>
        <begin position="66"/>
        <end position="82"/>
    </location>
</feature>
<accession>A0A5C2RLQ1</accession>
<feature type="region of interest" description="Disordered" evidence="1">
    <location>
        <begin position="60"/>
        <end position="162"/>
    </location>
</feature>
<evidence type="ECO:0000313" key="2">
    <source>
        <dbReference type="EMBL" id="RPD52493.1"/>
    </source>
</evidence>
<name>A0A5C2RLQ1_9APHY</name>